<dbReference type="EnsemblMetazoa" id="ASIC007633-RA">
    <property type="protein sequence ID" value="ASIC007633-PA"/>
    <property type="gene ID" value="ASIC007633"/>
</dbReference>
<dbReference type="Proteomes" id="UP000030765">
    <property type="component" value="Unassembled WGS sequence"/>
</dbReference>
<proteinExistence type="predicted"/>
<evidence type="ECO:0000313" key="2">
    <source>
        <dbReference type="EMBL" id="KFB40101.1"/>
    </source>
</evidence>
<feature type="region of interest" description="Disordered" evidence="1">
    <location>
        <begin position="1"/>
        <end position="43"/>
    </location>
</feature>
<gene>
    <name evidence="2" type="ORF">ZHAS_00007633</name>
</gene>
<evidence type="ECO:0000256" key="1">
    <source>
        <dbReference type="SAM" id="MobiDB-lite"/>
    </source>
</evidence>
<sequence length="90" mass="9530">MSNLLRQTVRPPRADAYGWTSSTRDSSSGPAGRTGCSRLSSSNFTEPTQCDIVHGYECASEGPVVEPSRTAGSGNYSALADADQITVLYL</sequence>
<dbReference type="EMBL" id="ATLV01015133">
    <property type="status" value="NOT_ANNOTATED_CDS"/>
    <property type="molecule type" value="Genomic_DNA"/>
</dbReference>
<evidence type="ECO:0000313" key="3">
    <source>
        <dbReference type="EnsemblMetazoa" id="ASIC007633-PA"/>
    </source>
</evidence>
<dbReference type="AlphaFoldDB" id="A0A084VQ57"/>
<name>A0A084VQ57_ANOSI</name>
<reference evidence="2 4" key="1">
    <citation type="journal article" date="2014" name="BMC Genomics">
        <title>Genome sequence of Anopheles sinensis provides insight into genetics basis of mosquito competence for malaria parasites.</title>
        <authorList>
            <person name="Zhou D."/>
            <person name="Zhang D."/>
            <person name="Ding G."/>
            <person name="Shi L."/>
            <person name="Hou Q."/>
            <person name="Ye Y."/>
            <person name="Xu Y."/>
            <person name="Zhou H."/>
            <person name="Xiong C."/>
            <person name="Li S."/>
            <person name="Yu J."/>
            <person name="Hong S."/>
            <person name="Yu X."/>
            <person name="Zou P."/>
            <person name="Chen C."/>
            <person name="Chang X."/>
            <person name="Wang W."/>
            <person name="Lv Y."/>
            <person name="Sun Y."/>
            <person name="Ma L."/>
            <person name="Shen B."/>
            <person name="Zhu C."/>
        </authorList>
    </citation>
    <scope>NUCLEOTIDE SEQUENCE [LARGE SCALE GENOMIC DNA]</scope>
</reference>
<organism evidence="2">
    <name type="scientific">Anopheles sinensis</name>
    <name type="common">Mosquito</name>
    <dbReference type="NCBI Taxonomy" id="74873"/>
    <lineage>
        <taxon>Eukaryota</taxon>
        <taxon>Metazoa</taxon>
        <taxon>Ecdysozoa</taxon>
        <taxon>Arthropoda</taxon>
        <taxon>Hexapoda</taxon>
        <taxon>Insecta</taxon>
        <taxon>Pterygota</taxon>
        <taxon>Neoptera</taxon>
        <taxon>Endopterygota</taxon>
        <taxon>Diptera</taxon>
        <taxon>Nematocera</taxon>
        <taxon>Culicoidea</taxon>
        <taxon>Culicidae</taxon>
        <taxon>Anophelinae</taxon>
        <taxon>Anopheles</taxon>
    </lineage>
</organism>
<dbReference type="VEuPathDB" id="VectorBase:ASIC007633"/>
<protein>
    <submittedName>
        <fullName evidence="2 3">Hydroxylamine reductase</fullName>
    </submittedName>
</protein>
<evidence type="ECO:0000313" key="4">
    <source>
        <dbReference type="Proteomes" id="UP000030765"/>
    </source>
</evidence>
<feature type="compositionally biased region" description="Polar residues" evidence="1">
    <location>
        <begin position="19"/>
        <end position="29"/>
    </location>
</feature>
<accession>A0A084VQ57</accession>
<keyword evidence="4" id="KW-1185">Reference proteome</keyword>
<reference evidence="3" key="2">
    <citation type="submission" date="2020-05" db="UniProtKB">
        <authorList>
            <consortium name="EnsemblMetazoa"/>
        </authorList>
    </citation>
    <scope>IDENTIFICATION</scope>
</reference>
<dbReference type="EMBL" id="KE525003">
    <property type="protein sequence ID" value="KFB40101.1"/>
    <property type="molecule type" value="Genomic_DNA"/>
</dbReference>